<dbReference type="GO" id="GO:0046872">
    <property type="term" value="F:metal ion binding"/>
    <property type="evidence" value="ECO:0007669"/>
    <property type="project" value="UniProtKB-KW"/>
</dbReference>
<keyword evidence="11 13" id="KW-0511">Multifunctional enzyme</keyword>
<feature type="region of interest" description="Glutamate--cysteine ligase" evidence="13">
    <location>
        <begin position="1"/>
        <end position="355"/>
    </location>
</feature>
<evidence type="ECO:0000259" key="14">
    <source>
        <dbReference type="PROSITE" id="PS50975"/>
    </source>
</evidence>
<dbReference type="SUPFAM" id="SSF56059">
    <property type="entry name" value="Glutathione synthetase ATP-binding domain-like"/>
    <property type="match status" value="1"/>
</dbReference>
<dbReference type="Gene3D" id="3.30.590.20">
    <property type="match status" value="1"/>
</dbReference>
<evidence type="ECO:0000313" key="16">
    <source>
        <dbReference type="Proteomes" id="UP000191448"/>
    </source>
</evidence>
<organism evidence="15 16">
    <name type="scientific">Clostridium thermobutyricum DSM 4928</name>
    <dbReference type="NCBI Taxonomy" id="1121339"/>
    <lineage>
        <taxon>Bacteria</taxon>
        <taxon>Bacillati</taxon>
        <taxon>Bacillota</taxon>
        <taxon>Clostridia</taxon>
        <taxon>Eubacteriales</taxon>
        <taxon>Clostridiaceae</taxon>
        <taxon>Clostridium</taxon>
    </lineage>
</organism>
<evidence type="ECO:0000256" key="11">
    <source>
        <dbReference type="ARBA" id="ARBA00023268"/>
    </source>
</evidence>
<comment type="similarity">
    <text evidence="13">In the N-terminal section; belongs to the glutamate--cysteine ligase type 1 family. Type 2 subfamily.</text>
</comment>
<keyword evidence="9" id="KW-0460">Magnesium</keyword>
<dbReference type="Proteomes" id="UP000191448">
    <property type="component" value="Unassembled WGS sequence"/>
</dbReference>
<keyword evidence="5 13" id="KW-0317">Glutathione biosynthesis</keyword>
<dbReference type="HAMAP" id="MF_00782">
    <property type="entry name" value="Glut_biosynth"/>
    <property type="match status" value="1"/>
</dbReference>
<evidence type="ECO:0000256" key="4">
    <source>
        <dbReference type="ARBA" id="ARBA00022598"/>
    </source>
</evidence>
<comment type="cofactor">
    <cofactor evidence="1">
        <name>Mn(2+)</name>
        <dbReference type="ChEBI" id="CHEBI:29035"/>
    </cofactor>
</comment>
<dbReference type="InterPro" id="IPR007370">
    <property type="entry name" value="Glu_cys_ligase"/>
</dbReference>
<evidence type="ECO:0000256" key="10">
    <source>
        <dbReference type="ARBA" id="ARBA00023211"/>
    </source>
</evidence>
<comment type="catalytic activity">
    <reaction evidence="13">
        <text>gamma-L-glutamyl-L-cysteine + glycine + ATP = glutathione + ADP + phosphate + H(+)</text>
        <dbReference type="Rhea" id="RHEA:13557"/>
        <dbReference type="ChEBI" id="CHEBI:15378"/>
        <dbReference type="ChEBI" id="CHEBI:30616"/>
        <dbReference type="ChEBI" id="CHEBI:43474"/>
        <dbReference type="ChEBI" id="CHEBI:57305"/>
        <dbReference type="ChEBI" id="CHEBI:57925"/>
        <dbReference type="ChEBI" id="CHEBI:58173"/>
        <dbReference type="ChEBI" id="CHEBI:456216"/>
        <dbReference type="EC" id="6.3.2.3"/>
    </reaction>
</comment>
<dbReference type="PANTHER" id="PTHR38761:SF1">
    <property type="entry name" value="GLUTAMATE--CYSTEINE LIGASE"/>
    <property type="match status" value="1"/>
</dbReference>
<dbReference type="NCBIfam" id="NF002688">
    <property type="entry name" value="PRK02471.1"/>
    <property type="match status" value="1"/>
</dbReference>
<comment type="caution">
    <text evidence="15">The sequence shown here is derived from an EMBL/GenBank/DDBJ whole genome shotgun (WGS) entry which is preliminary data.</text>
</comment>
<comment type="pathway">
    <text evidence="3 13">Sulfur metabolism; glutathione biosynthesis; glutathione from L-cysteine and L-glutamate: step 1/2.</text>
</comment>
<comment type="pathway">
    <text evidence="13">Sulfur metabolism; glutathione biosynthesis; glutathione from L-cysteine and L-glutamate: step 2/2.</text>
</comment>
<dbReference type="InterPro" id="IPR040657">
    <property type="entry name" value="GshAB_ATP-grasp"/>
</dbReference>
<comment type="function">
    <text evidence="13">Synthesizes glutathione from L-glutamate and L-cysteine via gamma-L-glutamyl-L-cysteine.</text>
</comment>
<dbReference type="SUPFAM" id="SSF55931">
    <property type="entry name" value="Glutamine synthetase/guanido kinase"/>
    <property type="match status" value="1"/>
</dbReference>
<dbReference type="NCBIfam" id="TIGR01435">
    <property type="entry name" value="glu_cys_lig_rel"/>
    <property type="match status" value="1"/>
</dbReference>
<evidence type="ECO:0000256" key="1">
    <source>
        <dbReference type="ARBA" id="ARBA00001936"/>
    </source>
</evidence>
<dbReference type="Pfam" id="PF04262">
    <property type="entry name" value="Glu_cys_ligase"/>
    <property type="match status" value="1"/>
</dbReference>
<protein>
    <recommendedName>
        <fullName evidence="13">Glutathione biosynthesis bifunctional protein GshAB</fullName>
    </recommendedName>
    <alternativeName>
        <fullName evidence="13">Gamma-GCS-GS</fullName>
        <shortName evidence="13">GCS-GS</shortName>
    </alternativeName>
    <domain>
        <recommendedName>
            <fullName evidence="13">Glutamate--cysteine ligase</fullName>
            <ecNumber evidence="13">6.3.2.2</ecNumber>
        </recommendedName>
        <alternativeName>
            <fullName evidence="13">Gamma-ECS</fullName>
            <shortName evidence="13">GCS</shortName>
        </alternativeName>
        <alternativeName>
            <fullName evidence="13">Gamma-glutamylcysteine synthetase</fullName>
        </alternativeName>
    </domain>
    <domain>
        <recommendedName>
            <fullName evidence="13">Glutathione synthetase</fullName>
            <ecNumber evidence="13">6.3.2.3</ecNumber>
        </recommendedName>
        <alternativeName>
            <fullName evidence="13">GSH synthetase</fullName>
            <shortName evidence="13">GS</shortName>
            <shortName evidence="13">GSH-S</shortName>
            <shortName evidence="13">GSHase</shortName>
        </alternativeName>
        <alternativeName>
            <fullName evidence="13">Glutathione synthase</fullName>
        </alternativeName>
    </domain>
</protein>
<evidence type="ECO:0000256" key="6">
    <source>
        <dbReference type="ARBA" id="ARBA00022723"/>
    </source>
</evidence>
<evidence type="ECO:0000256" key="12">
    <source>
        <dbReference type="ARBA" id="ARBA00048819"/>
    </source>
</evidence>
<evidence type="ECO:0000256" key="8">
    <source>
        <dbReference type="ARBA" id="ARBA00022840"/>
    </source>
</evidence>
<dbReference type="InterPro" id="IPR014746">
    <property type="entry name" value="Gln_synth/guanido_kin_cat_dom"/>
</dbReference>
<feature type="domain" description="ATP-grasp" evidence="14">
    <location>
        <begin position="515"/>
        <end position="775"/>
    </location>
</feature>
<dbReference type="OrthoDB" id="9803907at2"/>
<gene>
    <name evidence="13 15" type="primary">gshAB</name>
    <name evidence="13" type="synonym">gshF</name>
    <name evidence="15" type="ORF">CLTHE_30880</name>
</gene>
<dbReference type="Pfam" id="PF08443">
    <property type="entry name" value="RimK"/>
    <property type="match status" value="1"/>
</dbReference>
<keyword evidence="8 13" id="KW-0067">ATP-binding</keyword>
<sequence length="775" mass="90203">MIDLLNKIAKNSLLDGLIECNYGLEKENIRVNKNGEISLKSHPKVFKEDNPFIKRDFAESQMEMVTPICPSIDEAYNFMENLNNIASLELEDEYLWPQSNPPALPDCEEKIKVAELKDEKAKKYRENLVKKYGKKRQLVSGVHYNFSFRDEFIEKLYKLQDRKESIREFKNDLYFKIGRNFLKYKWFLNYLTGASPVFHKSYVEKCRNSSENLNGDDFYFKGVGSLRNSRCGYRNEEDFFVSYNSLEEYIKDIRKLINDKCIQQAKEYYSSIRFKSKEAGDMLDNLEENGVRYIEIRLLDLDPTTKFGISKNSLYLIHLYTLFCLFKEDEKYTLEVHNECIENDNRAIKNSEESTLIINGKETTVKEAGLKIIDEMEKIKAVAFDNTEYEEVFSRILKKSRLRFEDSNATIASRLIQGIKECNYIDYYTKIAIENRKESERNAFKLVGYEDLELSTQILIIEALKHGIEFEILDREENFIALKLNGKIEYVKQATKTSKDNYITALIMENKLVSKKVLEKENIRVPLGNDYTFIGKAIKDFSKYEGRKIVIKPKTTNFGIGITIFKNPPTEEEYKKALELAFKEDNSVLIEEFIEGKEYRFLVINDEVVGILHRVPANVKGDGKSNIRELVKEKNKDPLRGKGYKTPLEKIRLGESEEMFLKNNGLDFDYIPKKDEIVYLRENSNISTGGDSIDFTDEIHNSYKEVAIKCAKAARAKITGVDMMIKNIYEEENGDNYGIIEINFNPAIHIHCFPYKGENRKAGEKVIKLLFPEIE</sequence>
<evidence type="ECO:0000256" key="2">
    <source>
        <dbReference type="ARBA" id="ARBA00001946"/>
    </source>
</evidence>
<dbReference type="EMBL" id="LTAY01000103">
    <property type="protein sequence ID" value="OPX45324.1"/>
    <property type="molecule type" value="Genomic_DNA"/>
</dbReference>
<comment type="catalytic activity">
    <reaction evidence="12 13">
        <text>L-cysteine + L-glutamate + ATP = gamma-L-glutamyl-L-cysteine + ADP + phosphate + H(+)</text>
        <dbReference type="Rhea" id="RHEA:13285"/>
        <dbReference type="ChEBI" id="CHEBI:15378"/>
        <dbReference type="ChEBI" id="CHEBI:29985"/>
        <dbReference type="ChEBI" id="CHEBI:30616"/>
        <dbReference type="ChEBI" id="CHEBI:35235"/>
        <dbReference type="ChEBI" id="CHEBI:43474"/>
        <dbReference type="ChEBI" id="CHEBI:58173"/>
        <dbReference type="ChEBI" id="CHEBI:456216"/>
        <dbReference type="EC" id="6.3.2.2"/>
    </reaction>
</comment>
<dbReference type="GO" id="GO:0005524">
    <property type="term" value="F:ATP binding"/>
    <property type="evidence" value="ECO:0007669"/>
    <property type="project" value="UniProtKB-UniRule"/>
</dbReference>
<dbReference type="EC" id="6.3.2.2" evidence="13"/>
<dbReference type="InterPro" id="IPR013651">
    <property type="entry name" value="ATP-grasp_RimK-type"/>
</dbReference>
<dbReference type="GO" id="GO:0005829">
    <property type="term" value="C:cytosol"/>
    <property type="evidence" value="ECO:0007669"/>
    <property type="project" value="TreeGrafter"/>
</dbReference>
<dbReference type="EC" id="6.3.2.3" evidence="13"/>
<dbReference type="RefSeq" id="WP_080024176.1">
    <property type="nucleotide sequence ID" value="NZ_LTAY01000103.1"/>
</dbReference>
<proteinExistence type="inferred from homology"/>
<reference evidence="15 16" key="1">
    <citation type="submission" date="2016-02" db="EMBL/GenBank/DDBJ databases">
        <title>Genome sequence of Clostridium thermobutyricum DSM 4928.</title>
        <authorList>
            <person name="Poehlein A."/>
            <person name="Daniel R."/>
        </authorList>
    </citation>
    <scope>NUCLEOTIDE SEQUENCE [LARGE SCALE GENOMIC DNA]</scope>
    <source>
        <strain evidence="15 16">DSM 4928</strain>
    </source>
</reference>
<dbReference type="GO" id="GO:0004363">
    <property type="term" value="F:glutathione synthase activity"/>
    <property type="evidence" value="ECO:0007669"/>
    <property type="project" value="UniProtKB-UniRule"/>
</dbReference>
<keyword evidence="7 13" id="KW-0547">Nucleotide-binding</keyword>
<comment type="cofactor">
    <cofactor evidence="2">
        <name>Mg(2+)</name>
        <dbReference type="ChEBI" id="CHEBI:18420"/>
    </cofactor>
</comment>
<accession>A0A1V4SNA1</accession>
<evidence type="ECO:0000256" key="3">
    <source>
        <dbReference type="ARBA" id="ARBA00005006"/>
    </source>
</evidence>
<keyword evidence="6" id="KW-0479">Metal-binding</keyword>
<evidence type="ECO:0000256" key="5">
    <source>
        <dbReference type="ARBA" id="ARBA00022684"/>
    </source>
</evidence>
<evidence type="ECO:0000313" key="15">
    <source>
        <dbReference type="EMBL" id="OPX45324.1"/>
    </source>
</evidence>
<dbReference type="PROSITE" id="PS50975">
    <property type="entry name" value="ATP_GRASP"/>
    <property type="match status" value="1"/>
</dbReference>
<keyword evidence="10" id="KW-0464">Manganese</keyword>
<evidence type="ECO:0000256" key="7">
    <source>
        <dbReference type="ARBA" id="ARBA00022741"/>
    </source>
</evidence>
<dbReference type="GO" id="GO:0004357">
    <property type="term" value="F:glutamate-cysteine ligase activity"/>
    <property type="evidence" value="ECO:0007669"/>
    <property type="project" value="UniProtKB-UniRule"/>
</dbReference>
<dbReference type="Gene3D" id="3.30.470.20">
    <property type="entry name" value="ATP-grasp fold, B domain"/>
    <property type="match status" value="2"/>
</dbReference>
<dbReference type="PANTHER" id="PTHR38761">
    <property type="entry name" value="GLUTAMATE--CYSTEINE LIGASE"/>
    <property type="match status" value="1"/>
</dbReference>
<dbReference type="AlphaFoldDB" id="A0A1V4SNA1"/>
<dbReference type="UniPathway" id="UPA00142">
    <property type="reaction ID" value="UER00209"/>
</dbReference>
<dbReference type="InterPro" id="IPR006335">
    <property type="entry name" value="Glut_biosynth"/>
</dbReference>
<evidence type="ECO:0000256" key="13">
    <source>
        <dbReference type="HAMAP-Rule" id="MF_00782"/>
    </source>
</evidence>
<dbReference type="Pfam" id="PF18419">
    <property type="entry name" value="ATP-grasp_6"/>
    <property type="match status" value="1"/>
</dbReference>
<dbReference type="InterPro" id="IPR011761">
    <property type="entry name" value="ATP-grasp"/>
</dbReference>
<dbReference type="InterPro" id="IPR006334">
    <property type="entry name" value="Glut_cys_ligase"/>
</dbReference>
<keyword evidence="4 13" id="KW-0436">Ligase</keyword>
<evidence type="ECO:0000256" key="9">
    <source>
        <dbReference type="ARBA" id="ARBA00022842"/>
    </source>
</evidence>
<name>A0A1V4SNA1_9CLOT</name>
<comment type="subunit">
    <text evidence="13">Monomer.</text>
</comment>